<dbReference type="SUPFAM" id="SSF81301">
    <property type="entry name" value="Nucleotidyltransferase"/>
    <property type="match status" value="1"/>
</dbReference>
<evidence type="ECO:0000256" key="1">
    <source>
        <dbReference type="ARBA" id="ARBA00010574"/>
    </source>
</evidence>
<dbReference type="NCBIfam" id="TIGR00090">
    <property type="entry name" value="rsfS_iojap_ybeB"/>
    <property type="match status" value="1"/>
</dbReference>
<keyword evidence="3" id="KW-1185">Reference proteome</keyword>
<dbReference type="PANTHER" id="PTHR21043">
    <property type="entry name" value="IOJAP SUPERFAMILY ORTHOLOG"/>
    <property type="match status" value="1"/>
</dbReference>
<organism evidence="2 3">
    <name type="scientific">Huso huso</name>
    <name type="common">Beluga</name>
    <name type="synonym">Acipenser huso</name>
    <dbReference type="NCBI Taxonomy" id="61971"/>
    <lineage>
        <taxon>Eukaryota</taxon>
        <taxon>Metazoa</taxon>
        <taxon>Chordata</taxon>
        <taxon>Craniata</taxon>
        <taxon>Vertebrata</taxon>
        <taxon>Euteleostomi</taxon>
        <taxon>Actinopterygii</taxon>
        <taxon>Chondrostei</taxon>
        <taxon>Acipenseriformes</taxon>
        <taxon>Acipenseridae</taxon>
        <taxon>Huso</taxon>
    </lineage>
</organism>
<dbReference type="Gene3D" id="3.30.460.10">
    <property type="entry name" value="Beta Polymerase, domain 2"/>
    <property type="match status" value="1"/>
</dbReference>
<evidence type="ECO:0000313" key="2">
    <source>
        <dbReference type="EMBL" id="KAK6491184.1"/>
    </source>
</evidence>
<comment type="similarity">
    <text evidence="1">Belongs to the Iojap/RsfS family.</text>
</comment>
<dbReference type="Pfam" id="PF02410">
    <property type="entry name" value="RsfS"/>
    <property type="match status" value="1"/>
</dbReference>
<sequence>MSKASIFNCTKRLFSFISKDSSVLSTGTVCLLKKAINCGYTKPVQNQQAWGAVSVCESVMKRFFTDCHRDAKASSNLESTAVWESTQYPQETVAVDSETENDETRPNSSPVFNIDLLVTLLRQENAKDICVIKVPEEMKYTDYFVVVSGSSARHLSAMAHYLIKVYKHTKREGDPHVQIEGKDAEDWVCIDFGNIVVHVMLPETREIYELEKLWTLGSYDDQLAMISPETLPEDFIYGPVVDSEPVK</sequence>
<gene>
    <name evidence="2" type="ORF">HHUSO_G5936</name>
</gene>
<comment type="caution">
    <text evidence="2">The sequence shown here is derived from an EMBL/GenBank/DDBJ whole genome shotgun (WGS) entry which is preliminary data.</text>
</comment>
<name>A0ABR1A262_HUSHU</name>
<dbReference type="PANTHER" id="PTHR21043:SF0">
    <property type="entry name" value="MITOCHONDRIAL ASSEMBLY OF RIBOSOMAL LARGE SUBUNIT PROTEIN 1"/>
    <property type="match status" value="1"/>
</dbReference>
<accession>A0ABR1A262</accession>
<proteinExistence type="inferred from homology"/>
<dbReference type="EMBL" id="JAHFZB010000004">
    <property type="protein sequence ID" value="KAK6491184.1"/>
    <property type="molecule type" value="Genomic_DNA"/>
</dbReference>
<dbReference type="InterPro" id="IPR004394">
    <property type="entry name" value="Iojap/RsfS/C7orf30"/>
</dbReference>
<dbReference type="InterPro" id="IPR043519">
    <property type="entry name" value="NT_sf"/>
</dbReference>
<reference evidence="2 3" key="1">
    <citation type="submission" date="2021-05" db="EMBL/GenBank/DDBJ databases">
        <authorList>
            <person name="Zahm M."/>
            <person name="Klopp C."/>
            <person name="Cabau C."/>
            <person name="Kuhl H."/>
            <person name="Suciu R."/>
            <person name="Ciorpac M."/>
            <person name="Holostenco D."/>
            <person name="Gessner J."/>
            <person name="Wuertz S."/>
            <person name="Hohne C."/>
            <person name="Stock M."/>
            <person name="Gislard M."/>
            <person name="Lluch J."/>
            <person name="Milhes M."/>
            <person name="Lampietro C."/>
            <person name="Lopez Roques C."/>
            <person name="Donnadieu C."/>
            <person name="Du K."/>
            <person name="Schartl M."/>
            <person name="Guiguen Y."/>
        </authorList>
    </citation>
    <scope>NUCLEOTIDE SEQUENCE [LARGE SCALE GENOMIC DNA]</scope>
    <source>
        <strain evidence="2">Hh-F2</strain>
        <tissue evidence="2">Blood</tissue>
    </source>
</reference>
<evidence type="ECO:0000313" key="3">
    <source>
        <dbReference type="Proteomes" id="UP001369086"/>
    </source>
</evidence>
<dbReference type="HAMAP" id="MF_01477">
    <property type="entry name" value="Iojap_RsfS"/>
    <property type="match status" value="1"/>
</dbReference>
<dbReference type="Proteomes" id="UP001369086">
    <property type="component" value="Unassembled WGS sequence"/>
</dbReference>
<protein>
    <submittedName>
        <fullName evidence="2">Mitochondrial assembly of ribosomal large subunit protein 1</fullName>
    </submittedName>
</protein>